<evidence type="ECO:0000313" key="1">
    <source>
        <dbReference type="EnsemblPlants" id="AET5Gv20404800.13"/>
    </source>
</evidence>
<dbReference type="AlphaFoldDB" id="A0A453KGE3"/>
<reference evidence="1" key="3">
    <citation type="journal article" date="2017" name="Nature">
        <title>Genome sequence of the progenitor of the wheat D genome Aegilops tauschii.</title>
        <authorList>
            <person name="Luo M.C."/>
            <person name="Gu Y.Q."/>
            <person name="Puiu D."/>
            <person name="Wang H."/>
            <person name="Twardziok S.O."/>
            <person name="Deal K.R."/>
            <person name="Huo N."/>
            <person name="Zhu T."/>
            <person name="Wang L."/>
            <person name="Wang Y."/>
            <person name="McGuire P.E."/>
            <person name="Liu S."/>
            <person name="Long H."/>
            <person name="Ramasamy R.K."/>
            <person name="Rodriguez J.C."/>
            <person name="Van S.L."/>
            <person name="Yuan L."/>
            <person name="Wang Z."/>
            <person name="Xia Z."/>
            <person name="Xiao L."/>
            <person name="Anderson O.D."/>
            <person name="Ouyang S."/>
            <person name="Liang Y."/>
            <person name="Zimin A.V."/>
            <person name="Pertea G."/>
            <person name="Qi P."/>
            <person name="Bennetzen J.L."/>
            <person name="Dai X."/>
            <person name="Dawson M.W."/>
            <person name="Muller H.G."/>
            <person name="Kugler K."/>
            <person name="Rivarola-Duarte L."/>
            <person name="Spannagl M."/>
            <person name="Mayer K.F.X."/>
            <person name="Lu F.H."/>
            <person name="Bevan M.W."/>
            <person name="Leroy P."/>
            <person name="Li P."/>
            <person name="You F.M."/>
            <person name="Sun Q."/>
            <person name="Liu Z."/>
            <person name="Lyons E."/>
            <person name="Wicker T."/>
            <person name="Salzberg S.L."/>
            <person name="Devos K.M."/>
            <person name="Dvorak J."/>
        </authorList>
    </citation>
    <scope>NUCLEOTIDE SEQUENCE [LARGE SCALE GENOMIC DNA]</scope>
    <source>
        <strain evidence="1">cv. AL8/78</strain>
    </source>
</reference>
<reference evidence="2" key="1">
    <citation type="journal article" date="2014" name="Science">
        <title>Ancient hybridizations among the ancestral genomes of bread wheat.</title>
        <authorList>
            <consortium name="International Wheat Genome Sequencing Consortium,"/>
            <person name="Marcussen T."/>
            <person name="Sandve S.R."/>
            <person name="Heier L."/>
            <person name="Spannagl M."/>
            <person name="Pfeifer M."/>
            <person name="Jakobsen K.S."/>
            <person name="Wulff B.B."/>
            <person name="Steuernagel B."/>
            <person name="Mayer K.F."/>
            <person name="Olsen O.A."/>
        </authorList>
    </citation>
    <scope>NUCLEOTIDE SEQUENCE [LARGE SCALE GENOMIC DNA]</scope>
    <source>
        <strain evidence="2">cv. AL8/78</strain>
    </source>
</reference>
<reference evidence="1" key="4">
    <citation type="submission" date="2019-03" db="UniProtKB">
        <authorList>
            <consortium name="EnsemblPlants"/>
        </authorList>
    </citation>
    <scope>IDENTIFICATION</scope>
</reference>
<evidence type="ECO:0000313" key="2">
    <source>
        <dbReference type="Proteomes" id="UP000015105"/>
    </source>
</evidence>
<reference evidence="2" key="2">
    <citation type="journal article" date="2017" name="Nat. Plants">
        <title>The Aegilops tauschii genome reveals multiple impacts of transposons.</title>
        <authorList>
            <person name="Zhao G."/>
            <person name="Zou C."/>
            <person name="Li K."/>
            <person name="Wang K."/>
            <person name="Li T."/>
            <person name="Gao L."/>
            <person name="Zhang X."/>
            <person name="Wang H."/>
            <person name="Yang Z."/>
            <person name="Liu X."/>
            <person name="Jiang W."/>
            <person name="Mao L."/>
            <person name="Kong X."/>
            <person name="Jiao Y."/>
            <person name="Jia J."/>
        </authorList>
    </citation>
    <scope>NUCLEOTIDE SEQUENCE [LARGE SCALE GENOMIC DNA]</scope>
    <source>
        <strain evidence="2">cv. AL8/78</strain>
    </source>
</reference>
<dbReference type="Proteomes" id="UP000015105">
    <property type="component" value="Chromosome 5D"/>
</dbReference>
<keyword evidence="2" id="KW-1185">Reference proteome</keyword>
<accession>A0A453KGE3</accession>
<proteinExistence type="predicted"/>
<sequence length="82" mass="9412">AGERFRPCRLRSWYHHLPSWSKHPSISSHFTGGYPVYHGFVKGWSCTVRDLIVDREEHASTLAAKKRFLQPGHLAHNTCGLK</sequence>
<protein>
    <submittedName>
        <fullName evidence="1">Uncharacterized protein</fullName>
    </submittedName>
</protein>
<reference evidence="1" key="5">
    <citation type="journal article" date="2021" name="G3 (Bethesda)">
        <title>Aegilops tauschii genome assembly Aet v5.0 features greater sequence contiguity and improved annotation.</title>
        <authorList>
            <person name="Wang L."/>
            <person name="Zhu T."/>
            <person name="Rodriguez J.C."/>
            <person name="Deal K.R."/>
            <person name="Dubcovsky J."/>
            <person name="McGuire P.E."/>
            <person name="Lux T."/>
            <person name="Spannagl M."/>
            <person name="Mayer K.F.X."/>
            <person name="Baldrich P."/>
            <person name="Meyers B.C."/>
            <person name="Huo N."/>
            <person name="Gu Y.Q."/>
            <person name="Zhou H."/>
            <person name="Devos K.M."/>
            <person name="Bennetzen J.L."/>
            <person name="Unver T."/>
            <person name="Budak H."/>
            <person name="Gulick P.J."/>
            <person name="Galiba G."/>
            <person name="Kalapos B."/>
            <person name="Nelson D.R."/>
            <person name="Li P."/>
            <person name="You F.M."/>
            <person name="Luo M.C."/>
            <person name="Dvorak J."/>
        </authorList>
    </citation>
    <scope>NUCLEOTIDE SEQUENCE [LARGE SCALE GENOMIC DNA]</scope>
    <source>
        <strain evidence="1">cv. AL8/78</strain>
    </source>
</reference>
<organism evidence="1 2">
    <name type="scientific">Aegilops tauschii subsp. strangulata</name>
    <name type="common">Goatgrass</name>
    <dbReference type="NCBI Taxonomy" id="200361"/>
    <lineage>
        <taxon>Eukaryota</taxon>
        <taxon>Viridiplantae</taxon>
        <taxon>Streptophyta</taxon>
        <taxon>Embryophyta</taxon>
        <taxon>Tracheophyta</taxon>
        <taxon>Spermatophyta</taxon>
        <taxon>Magnoliopsida</taxon>
        <taxon>Liliopsida</taxon>
        <taxon>Poales</taxon>
        <taxon>Poaceae</taxon>
        <taxon>BOP clade</taxon>
        <taxon>Pooideae</taxon>
        <taxon>Triticodae</taxon>
        <taxon>Triticeae</taxon>
        <taxon>Triticinae</taxon>
        <taxon>Aegilops</taxon>
    </lineage>
</organism>
<name>A0A453KGE3_AEGTS</name>
<dbReference type="Gramene" id="AET5Gv20404800.13">
    <property type="protein sequence ID" value="AET5Gv20404800.13"/>
    <property type="gene ID" value="AET5Gv20404800"/>
</dbReference>
<dbReference type="EnsemblPlants" id="AET5Gv20404800.13">
    <property type="protein sequence ID" value="AET5Gv20404800.13"/>
    <property type="gene ID" value="AET5Gv20404800"/>
</dbReference>